<feature type="domain" description="Prenyltransferase alpha-alpha toroid" evidence="10">
    <location>
        <begin position="202"/>
        <end position="305"/>
    </location>
</feature>
<protein>
    <recommendedName>
        <fullName evidence="8">Geranylgeranyl transferase type II subunit beta</fullName>
    </recommendedName>
    <alternativeName>
        <fullName evidence="9">Type II protein geranyl-geranyltransferase subunit beta</fullName>
    </alternativeName>
</protein>
<dbReference type="EMBL" id="CP036433">
    <property type="protein sequence ID" value="QDU94861.1"/>
    <property type="molecule type" value="Genomic_DNA"/>
</dbReference>
<dbReference type="AlphaFoldDB" id="A0A518DSN7"/>
<gene>
    <name evidence="11" type="ORF">Pla8534_26690</name>
</gene>
<keyword evidence="7" id="KW-0862">Zinc</keyword>
<evidence type="ECO:0000256" key="9">
    <source>
        <dbReference type="ARBA" id="ARBA00032766"/>
    </source>
</evidence>
<dbReference type="InterPro" id="IPR001330">
    <property type="entry name" value="Prenyltrans"/>
</dbReference>
<feature type="domain" description="Prenyltransferase alpha-alpha toroid" evidence="10">
    <location>
        <begin position="23"/>
        <end position="67"/>
    </location>
</feature>
<dbReference type="GO" id="GO:0046872">
    <property type="term" value="F:metal ion binding"/>
    <property type="evidence" value="ECO:0007669"/>
    <property type="project" value="UniProtKB-KW"/>
</dbReference>
<keyword evidence="12" id="KW-1185">Reference proteome</keyword>
<dbReference type="Gene3D" id="1.50.10.20">
    <property type="match status" value="2"/>
</dbReference>
<keyword evidence="6" id="KW-0677">Repeat</keyword>
<evidence type="ECO:0000256" key="8">
    <source>
        <dbReference type="ARBA" id="ARBA00030816"/>
    </source>
</evidence>
<evidence type="ECO:0000256" key="3">
    <source>
        <dbReference type="ARBA" id="ARBA00022602"/>
    </source>
</evidence>
<dbReference type="PANTHER" id="PTHR11774">
    <property type="entry name" value="GERANYLGERANYL TRANSFERASE TYPE BETA SUBUNIT"/>
    <property type="match status" value="1"/>
</dbReference>
<keyword evidence="3" id="KW-0637">Prenyltransferase</keyword>
<organism evidence="11 12">
    <name type="scientific">Lignipirellula cremea</name>
    <dbReference type="NCBI Taxonomy" id="2528010"/>
    <lineage>
        <taxon>Bacteria</taxon>
        <taxon>Pseudomonadati</taxon>
        <taxon>Planctomycetota</taxon>
        <taxon>Planctomycetia</taxon>
        <taxon>Pirellulales</taxon>
        <taxon>Pirellulaceae</taxon>
        <taxon>Lignipirellula</taxon>
    </lineage>
</organism>
<accession>A0A518DSN7</accession>
<dbReference type="InterPro" id="IPR045089">
    <property type="entry name" value="PGGT1B-like"/>
</dbReference>
<evidence type="ECO:0000256" key="4">
    <source>
        <dbReference type="ARBA" id="ARBA00022679"/>
    </source>
</evidence>
<evidence type="ECO:0000256" key="7">
    <source>
        <dbReference type="ARBA" id="ARBA00022833"/>
    </source>
</evidence>
<name>A0A518DSN7_9BACT</name>
<dbReference type="Pfam" id="PF00432">
    <property type="entry name" value="Prenyltrans"/>
    <property type="match status" value="2"/>
</dbReference>
<evidence type="ECO:0000259" key="10">
    <source>
        <dbReference type="Pfam" id="PF00432"/>
    </source>
</evidence>
<comment type="cofactor">
    <cofactor evidence="1">
        <name>Zn(2+)</name>
        <dbReference type="ChEBI" id="CHEBI:29105"/>
    </cofactor>
</comment>
<keyword evidence="4 11" id="KW-0808">Transferase</keyword>
<evidence type="ECO:0000256" key="2">
    <source>
        <dbReference type="ARBA" id="ARBA00010497"/>
    </source>
</evidence>
<dbReference type="Proteomes" id="UP000317648">
    <property type="component" value="Chromosome"/>
</dbReference>
<dbReference type="OrthoDB" id="257049at2"/>
<dbReference type="CDD" id="cd00688">
    <property type="entry name" value="ISOPREN_C2_like"/>
    <property type="match status" value="1"/>
</dbReference>
<evidence type="ECO:0000256" key="1">
    <source>
        <dbReference type="ARBA" id="ARBA00001947"/>
    </source>
</evidence>
<dbReference type="InterPro" id="IPR008930">
    <property type="entry name" value="Terpenoid_cyclase/PrenylTrfase"/>
</dbReference>
<evidence type="ECO:0000313" key="12">
    <source>
        <dbReference type="Proteomes" id="UP000317648"/>
    </source>
</evidence>
<dbReference type="GO" id="GO:0008318">
    <property type="term" value="F:protein prenyltransferase activity"/>
    <property type="evidence" value="ECO:0007669"/>
    <property type="project" value="InterPro"/>
</dbReference>
<dbReference type="KEGG" id="lcre:Pla8534_26690"/>
<evidence type="ECO:0000256" key="5">
    <source>
        <dbReference type="ARBA" id="ARBA00022723"/>
    </source>
</evidence>
<reference evidence="11 12" key="1">
    <citation type="submission" date="2019-02" db="EMBL/GenBank/DDBJ databases">
        <title>Deep-cultivation of Planctomycetes and their phenomic and genomic characterization uncovers novel biology.</title>
        <authorList>
            <person name="Wiegand S."/>
            <person name="Jogler M."/>
            <person name="Boedeker C."/>
            <person name="Pinto D."/>
            <person name="Vollmers J."/>
            <person name="Rivas-Marin E."/>
            <person name="Kohn T."/>
            <person name="Peeters S.H."/>
            <person name="Heuer A."/>
            <person name="Rast P."/>
            <person name="Oberbeckmann S."/>
            <person name="Bunk B."/>
            <person name="Jeske O."/>
            <person name="Meyerdierks A."/>
            <person name="Storesund J.E."/>
            <person name="Kallscheuer N."/>
            <person name="Luecker S."/>
            <person name="Lage O.M."/>
            <person name="Pohl T."/>
            <person name="Merkel B.J."/>
            <person name="Hornburger P."/>
            <person name="Mueller R.-W."/>
            <person name="Bruemmer F."/>
            <person name="Labrenz M."/>
            <person name="Spormann A.M."/>
            <person name="Op den Camp H."/>
            <person name="Overmann J."/>
            <person name="Amann R."/>
            <person name="Jetten M.S.M."/>
            <person name="Mascher T."/>
            <person name="Medema M.H."/>
            <person name="Devos D.P."/>
            <person name="Kaster A.-K."/>
            <person name="Ovreas L."/>
            <person name="Rohde M."/>
            <person name="Galperin M.Y."/>
            <person name="Jogler C."/>
        </authorList>
    </citation>
    <scope>NUCLEOTIDE SEQUENCE [LARGE SCALE GENOMIC DNA]</scope>
    <source>
        <strain evidence="11 12">Pla85_3_4</strain>
    </source>
</reference>
<evidence type="ECO:0000313" key="11">
    <source>
        <dbReference type="EMBL" id="QDU94861.1"/>
    </source>
</evidence>
<dbReference type="RefSeq" id="WP_145053626.1">
    <property type="nucleotide sequence ID" value="NZ_CP036433.1"/>
</dbReference>
<keyword evidence="5" id="KW-0479">Metal-binding</keyword>
<sequence length="315" mass="34345">MPAYLEELTVRLAAGAGLLPDDVRSSHIDYFLSLQQPDGGFAGREGGSDLYYTGFGLRALAILGELYGETAERCAAFLRGKLTGRESVIDLLSLIYGAALVEAAGGIDVFADLQHDWRTSISDFLETLRREDGGYAKGNEGSVSSTYHTFLVLLCRELIERPTPNPEAIVDFIRQRRRPDGGFLEIRVGKRAGANPTAAAIGVLRMLDRIDEDIREDTLDFLCDMQTDEGGFRANSRIPFADLLSTFTVIATLHDLGGLDEVELPEVAKYVDAMALPNGGFRAAALDESHDVEYGFYGIGARALLTLAQTPDEEE</sequence>
<evidence type="ECO:0000256" key="6">
    <source>
        <dbReference type="ARBA" id="ARBA00022737"/>
    </source>
</evidence>
<dbReference type="SUPFAM" id="SSF48239">
    <property type="entry name" value="Terpenoid cyclases/Protein prenyltransferases"/>
    <property type="match status" value="1"/>
</dbReference>
<comment type="similarity">
    <text evidence="2">Belongs to the protein prenyltransferase subunit beta family.</text>
</comment>
<proteinExistence type="inferred from homology"/>
<dbReference type="PANTHER" id="PTHR11774:SF11">
    <property type="entry name" value="GERANYLGERANYL TRANSFERASE TYPE-2 SUBUNIT BETA"/>
    <property type="match status" value="1"/>
</dbReference>